<dbReference type="InterPro" id="IPR001509">
    <property type="entry name" value="Epimerase_deHydtase"/>
</dbReference>
<evidence type="ECO:0000313" key="2">
    <source>
        <dbReference type="EMBL" id="AKZ65119.1"/>
    </source>
</evidence>
<keyword evidence="3" id="KW-1185">Reference proteome</keyword>
<feature type="domain" description="NAD-dependent epimerase/dehydratase" evidence="1">
    <location>
        <begin position="6"/>
        <end position="217"/>
    </location>
</feature>
<accession>A0ABN4I2E3</accession>
<dbReference type="InterPro" id="IPR036291">
    <property type="entry name" value="NAD(P)-bd_dom_sf"/>
</dbReference>
<protein>
    <submittedName>
        <fullName evidence="2">NAD-dependent dehydratase</fullName>
    </submittedName>
</protein>
<sequence length="322" mass="34870">MAYKNILIIGGSGFIGSRLAAHLARNTAARITVPTRRYERSKHLLVMPTVRTTIADVHDDAVLDSLVSRADVVINLVGILHSRSGPRGSAWGPDFERAHVELPRRIVAACSRHGVRRYLHMSALGASAQAPSMYLRSKAAGETAAFSDAAVATTVFRPSVVFGEHDNFLNLFAALQKRFPFMPLGGAEARFQPVYVGDVAQAFVSALHNDATQARSYELAGPQVYTLRQLVQLAGLCSGHPRPVLGLPPGLASLQAFLLEHLPGRMMSRDNLASMQVDNVASGPMAPELHIVPTALEAIAPRYLAGVHLQQQMDAHRRGARR</sequence>
<dbReference type="SUPFAM" id="SSF51735">
    <property type="entry name" value="NAD(P)-binding Rossmann-fold domains"/>
    <property type="match status" value="1"/>
</dbReference>
<dbReference type="PANTHER" id="PTHR12126:SF11">
    <property type="entry name" value="NADH DEHYDROGENASE [UBIQUINONE] 1 ALPHA SUBCOMPLEX SUBUNIT 9, MITOCHONDRIAL"/>
    <property type="match status" value="1"/>
</dbReference>
<dbReference type="Gene3D" id="3.40.50.720">
    <property type="entry name" value="NAD(P)-binding Rossmann-like Domain"/>
    <property type="match status" value="1"/>
</dbReference>
<dbReference type="Pfam" id="PF01370">
    <property type="entry name" value="Epimerase"/>
    <property type="match status" value="1"/>
</dbReference>
<dbReference type="PANTHER" id="PTHR12126">
    <property type="entry name" value="NADH-UBIQUINONE OXIDOREDUCTASE 39 KDA SUBUNIT-RELATED"/>
    <property type="match status" value="1"/>
</dbReference>
<proteinExistence type="predicted"/>
<dbReference type="Proteomes" id="UP000063429">
    <property type="component" value="Chromosome"/>
</dbReference>
<dbReference type="CDD" id="cd05271">
    <property type="entry name" value="NDUFA9_like_SDR_a"/>
    <property type="match status" value="1"/>
</dbReference>
<organism evidence="2 3">
    <name type="scientific">Herbaspirillum hiltneri N3</name>
    <dbReference type="NCBI Taxonomy" id="1262470"/>
    <lineage>
        <taxon>Bacteria</taxon>
        <taxon>Pseudomonadati</taxon>
        <taxon>Pseudomonadota</taxon>
        <taxon>Betaproteobacteria</taxon>
        <taxon>Burkholderiales</taxon>
        <taxon>Oxalobacteraceae</taxon>
        <taxon>Herbaspirillum</taxon>
    </lineage>
</organism>
<reference evidence="3" key="1">
    <citation type="journal article" date="2015" name="Genome Announc.">
        <title>Complete Genome Sequence of Herbaspirillum hiltneri N3 (DSM 17495), Isolated from Surface-Sterilized Wheat Roots.</title>
        <authorList>
            <person name="Guizelini D."/>
            <person name="Saizaki P.M."/>
            <person name="Coimbra N.A."/>
            <person name="Weiss V.A."/>
            <person name="Faoro H."/>
            <person name="Sfeir M.Z."/>
            <person name="Baura V.A."/>
            <person name="Monteiro R.A."/>
            <person name="Chubatsu L.S."/>
            <person name="Souza E.M."/>
            <person name="Cruz L.M."/>
            <person name="Pedrosa F.O."/>
            <person name="Raittz R.T."/>
            <person name="Marchaukoski J.N."/>
            <person name="Steffens M.B."/>
        </authorList>
    </citation>
    <scope>NUCLEOTIDE SEQUENCE [LARGE SCALE GENOMIC DNA]</scope>
    <source>
        <strain evidence="3">N3</strain>
    </source>
</reference>
<evidence type="ECO:0000313" key="3">
    <source>
        <dbReference type="Proteomes" id="UP000063429"/>
    </source>
</evidence>
<dbReference type="EMBL" id="CP011409">
    <property type="protein sequence ID" value="AKZ65119.1"/>
    <property type="molecule type" value="Genomic_DNA"/>
</dbReference>
<name>A0ABN4I2E3_9BURK</name>
<evidence type="ECO:0000259" key="1">
    <source>
        <dbReference type="Pfam" id="PF01370"/>
    </source>
</evidence>
<dbReference type="InterPro" id="IPR051207">
    <property type="entry name" value="ComplexI_NDUFA9_subunit"/>
</dbReference>
<gene>
    <name evidence="2" type="ORF">F506_02990</name>
</gene>